<keyword evidence="3" id="KW-0732">Signal</keyword>
<evidence type="ECO:0000313" key="4">
    <source>
        <dbReference type="EMBL" id="KAF1022301.1"/>
    </source>
</evidence>
<organism evidence="4 5">
    <name type="scientific">Paracidovorax wautersii</name>
    <dbReference type="NCBI Taxonomy" id="1177982"/>
    <lineage>
        <taxon>Bacteria</taxon>
        <taxon>Pseudomonadati</taxon>
        <taxon>Pseudomonadota</taxon>
        <taxon>Betaproteobacteria</taxon>
        <taxon>Burkholderiales</taxon>
        <taxon>Comamonadaceae</taxon>
        <taxon>Paracidovorax</taxon>
    </lineage>
</organism>
<evidence type="ECO:0000256" key="3">
    <source>
        <dbReference type="SAM" id="SignalP"/>
    </source>
</evidence>
<feature type="signal peptide" evidence="3">
    <location>
        <begin position="1"/>
        <end position="22"/>
    </location>
</feature>
<dbReference type="Proteomes" id="UP000461670">
    <property type="component" value="Unassembled WGS sequence"/>
</dbReference>
<feature type="coiled-coil region" evidence="1">
    <location>
        <begin position="99"/>
        <end position="161"/>
    </location>
</feature>
<dbReference type="AlphaFoldDB" id="A0A7V8JR87"/>
<gene>
    <name evidence="4" type="ORF">GAK30_01272</name>
</gene>
<evidence type="ECO:0000313" key="5">
    <source>
        <dbReference type="Proteomes" id="UP000461670"/>
    </source>
</evidence>
<accession>A0A7V8JR87</accession>
<evidence type="ECO:0008006" key="6">
    <source>
        <dbReference type="Google" id="ProtNLM"/>
    </source>
</evidence>
<keyword evidence="1" id="KW-0175">Coiled coil</keyword>
<comment type="caution">
    <text evidence="4">The sequence shown here is derived from an EMBL/GenBank/DDBJ whole genome shotgun (WGS) entry which is preliminary data.</text>
</comment>
<feature type="region of interest" description="Disordered" evidence="2">
    <location>
        <begin position="66"/>
        <end position="97"/>
    </location>
</feature>
<feature type="chain" id="PRO_5031170764" description="DUF4124 domain-containing protein" evidence="3">
    <location>
        <begin position="23"/>
        <end position="169"/>
    </location>
</feature>
<evidence type="ECO:0000256" key="2">
    <source>
        <dbReference type="SAM" id="MobiDB-lite"/>
    </source>
</evidence>
<sequence length="169" mass="18291">MKTALVLASLAGALAAALPAHAQDTRVYRCGNEYTNDARATAAGGCRLLEGGQVTILQSRPPTPGIPGTQTGANAVATAPSPATRIDSTAQRSRDQQARQILGAELDKSLTRLRELQAQYQDGQPERQGNERNYQRYLDRVAQLKVDIERTQSDIDGLQREISRLPPAN</sequence>
<dbReference type="EMBL" id="WNDQ01000013">
    <property type="protein sequence ID" value="KAF1022301.1"/>
    <property type="molecule type" value="Genomic_DNA"/>
</dbReference>
<name>A0A7V8JR87_9BURK</name>
<proteinExistence type="predicted"/>
<reference evidence="5" key="1">
    <citation type="journal article" date="2020" name="MBio">
        <title>Horizontal gene transfer to a defensive symbiont with a reduced genome amongst a multipartite beetle microbiome.</title>
        <authorList>
            <person name="Waterworth S.C."/>
            <person name="Florez L.V."/>
            <person name="Rees E.R."/>
            <person name="Hertweck C."/>
            <person name="Kaltenpoth M."/>
            <person name="Kwan J.C."/>
        </authorList>
    </citation>
    <scope>NUCLEOTIDE SEQUENCE [LARGE SCALE GENOMIC DNA]</scope>
</reference>
<evidence type="ECO:0000256" key="1">
    <source>
        <dbReference type="SAM" id="Coils"/>
    </source>
</evidence>
<protein>
    <recommendedName>
        <fullName evidence="6">DUF4124 domain-containing protein</fullName>
    </recommendedName>
</protein>